<dbReference type="InterPro" id="IPR004474">
    <property type="entry name" value="LytR_CpsA_psr"/>
</dbReference>
<name>A0ABT4I8U3_9ACTO</name>
<evidence type="ECO:0000256" key="3">
    <source>
        <dbReference type="SAM" id="Phobius"/>
    </source>
</evidence>
<proteinExistence type="inferred from homology"/>
<dbReference type="InterPro" id="IPR050922">
    <property type="entry name" value="LytR/CpsA/Psr_CW_biosynth"/>
</dbReference>
<organism evidence="5 6">
    <name type="scientific">Actinomyces israelii</name>
    <dbReference type="NCBI Taxonomy" id="1659"/>
    <lineage>
        <taxon>Bacteria</taxon>
        <taxon>Bacillati</taxon>
        <taxon>Actinomycetota</taxon>
        <taxon>Actinomycetes</taxon>
        <taxon>Actinomycetales</taxon>
        <taxon>Actinomycetaceae</taxon>
        <taxon>Actinomyces</taxon>
    </lineage>
</organism>
<dbReference type="RefSeq" id="WP_043562392.1">
    <property type="nucleotide sequence ID" value="NZ_CP124548.1"/>
</dbReference>
<sequence>MTTPPVRHAARELRHRLLRNVLLSLLAVMLFVTTGGWAIYQDLQSRLKIQDIDKLLGNDRPDGPTDHSFEGRAVNILVMGSDSRNGQVVNDGTEGMRSDTAMIVHLSEDRSRMDVVSIPRDTLVTIPACTLPDGSESSPSSETIFNSAFSTGADNSTDPEDVKYAAACTIKTVERLTNLRIDEFMVVDFTGFEKMVDSLGGVPMYVDEDVADDRADLYLDKGCNTLNGAQALGYARARYSLGDGSDISRIGRQQQLVAAMMRTAKSKNLLTDMTSLYAFATSALETLTVSTGLGGVDKLAGLANSAANIGMDNINFITMPVEQDAYDANRVVPIRSKANEVWDALRADQPVPEDAVSLSADGTSPSKEAAPTASDSAEASDPSSDTEVKPSPLQPQVPTGGGQDQQDPATVDPATQCQ</sequence>
<accession>A0ABT4I8U3</accession>
<dbReference type="EMBL" id="JAPTMY010000017">
    <property type="protein sequence ID" value="MCZ0858161.1"/>
    <property type="molecule type" value="Genomic_DNA"/>
</dbReference>
<comment type="caution">
    <text evidence="5">The sequence shown here is derived from an EMBL/GenBank/DDBJ whole genome shotgun (WGS) entry which is preliminary data.</text>
</comment>
<protein>
    <submittedName>
        <fullName evidence="5">LCP family protein</fullName>
    </submittedName>
</protein>
<feature type="domain" description="Cell envelope-related transcriptional attenuator" evidence="4">
    <location>
        <begin position="97"/>
        <end position="265"/>
    </location>
</feature>
<gene>
    <name evidence="5" type="ORF">OHJ16_08915</name>
</gene>
<feature type="compositionally biased region" description="Low complexity" evidence="2">
    <location>
        <begin position="368"/>
        <end position="385"/>
    </location>
</feature>
<feature type="region of interest" description="Disordered" evidence="2">
    <location>
        <begin position="351"/>
        <end position="418"/>
    </location>
</feature>
<keyword evidence="3" id="KW-1133">Transmembrane helix</keyword>
<dbReference type="Pfam" id="PF03816">
    <property type="entry name" value="LytR_cpsA_psr"/>
    <property type="match status" value="1"/>
</dbReference>
<evidence type="ECO:0000259" key="4">
    <source>
        <dbReference type="Pfam" id="PF03816"/>
    </source>
</evidence>
<evidence type="ECO:0000256" key="1">
    <source>
        <dbReference type="ARBA" id="ARBA00006068"/>
    </source>
</evidence>
<comment type="similarity">
    <text evidence="1">Belongs to the LytR/CpsA/Psr (LCP) family.</text>
</comment>
<reference evidence="5" key="1">
    <citation type="submission" date="2022-10" db="EMBL/GenBank/DDBJ databases">
        <title>Genome sequence of Actinomyces israelii ATCC 10048.</title>
        <authorList>
            <person name="Watt R.M."/>
            <person name="Tong W.M."/>
        </authorList>
    </citation>
    <scope>NUCLEOTIDE SEQUENCE</scope>
    <source>
        <strain evidence="5">ATCC 10048</strain>
    </source>
</reference>
<dbReference type="Gene3D" id="3.40.630.190">
    <property type="entry name" value="LCP protein"/>
    <property type="match status" value="1"/>
</dbReference>
<evidence type="ECO:0000313" key="6">
    <source>
        <dbReference type="Proteomes" id="UP001072034"/>
    </source>
</evidence>
<keyword evidence="3" id="KW-0812">Transmembrane</keyword>
<dbReference type="Proteomes" id="UP001072034">
    <property type="component" value="Unassembled WGS sequence"/>
</dbReference>
<feature type="transmembrane region" description="Helical" evidence="3">
    <location>
        <begin position="21"/>
        <end position="40"/>
    </location>
</feature>
<dbReference type="NCBIfam" id="TIGR00350">
    <property type="entry name" value="lytR_cpsA_psr"/>
    <property type="match status" value="1"/>
</dbReference>
<evidence type="ECO:0000256" key="2">
    <source>
        <dbReference type="SAM" id="MobiDB-lite"/>
    </source>
</evidence>
<evidence type="ECO:0000313" key="5">
    <source>
        <dbReference type="EMBL" id="MCZ0858161.1"/>
    </source>
</evidence>
<feature type="compositionally biased region" description="Polar residues" evidence="2">
    <location>
        <begin position="404"/>
        <end position="418"/>
    </location>
</feature>
<dbReference type="PANTHER" id="PTHR33392:SF6">
    <property type="entry name" value="POLYISOPRENYL-TEICHOIC ACID--PEPTIDOGLYCAN TEICHOIC ACID TRANSFERASE TAGU"/>
    <property type="match status" value="1"/>
</dbReference>
<keyword evidence="3" id="KW-0472">Membrane</keyword>
<keyword evidence="6" id="KW-1185">Reference proteome</keyword>
<dbReference type="PANTHER" id="PTHR33392">
    <property type="entry name" value="POLYISOPRENYL-TEICHOIC ACID--PEPTIDOGLYCAN TEICHOIC ACID TRANSFERASE TAGU"/>
    <property type="match status" value="1"/>
</dbReference>